<keyword evidence="3 11" id="KW-0489">Methyltransferase</keyword>
<dbReference type="GO" id="GO:0005759">
    <property type="term" value="C:mitochondrial matrix"/>
    <property type="evidence" value="ECO:0007669"/>
    <property type="project" value="UniProtKB-SubCell"/>
</dbReference>
<evidence type="ECO:0000313" key="14">
    <source>
        <dbReference type="EMBL" id="OXU27008.1"/>
    </source>
</evidence>
<keyword evidence="2 11" id="KW-0963">Cytoplasm</keyword>
<evidence type="ECO:0000256" key="10">
    <source>
        <dbReference type="ARBA" id="ARBA00047783"/>
    </source>
</evidence>
<dbReference type="AlphaFoldDB" id="A0A232F970"/>
<dbReference type="InterPro" id="IPR056743">
    <property type="entry name" value="TRM5-TYW2-like_MTfase"/>
</dbReference>
<feature type="compositionally biased region" description="Basic residues" evidence="12">
    <location>
        <begin position="479"/>
        <end position="490"/>
    </location>
</feature>
<organism evidence="14 15">
    <name type="scientific">Trichomalopsis sarcophagae</name>
    <dbReference type="NCBI Taxonomy" id="543379"/>
    <lineage>
        <taxon>Eukaryota</taxon>
        <taxon>Metazoa</taxon>
        <taxon>Ecdysozoa</taxon>
        <taxon>Arthropoda</taxon>
        <taxon>Hexapoda</taxon>
        <taxon>Insecta</taxon>
        <taxon>Pterygota</taxon>
        <taxon>Neoptera</taxon>
        <taxon>Endopterygota</taxon>
        <taxon>Hymenoptera</taxon>
        <taxon>Apocrita</taxon>
        <taxon>Proctotrupomorpha</taxon>
        <taxon>Chalcidoidea</taxon>
        <taxon>Pteromalidae</taxon>
        <taxon>Pteromalinae</taxon>
        <taxon>Trichomalopsis</taxon>
    </lineage>
</organism>
<evidence type="ECO:0000256" key="8">
    <source>
        <dbReference type="ARBA" id="ARBA00023242"/>
    </source>
</evidence>
<dbReference type="EC" id="2.1.1.228" evidence="11"/>
<evidence type="ECO:0000256" key="7">
    <source>
        <dbReference type="ARBA" id="ARBA00023128"/>
    </source>
</evidence>
<comment type="similarity">
    <text evidence="11">Belongs to the TRM5 / TYW2 family.</text>
</comment>
<comment type="similarity">
    <text evidence="1">Belongs to the class I-like SAM-binding methyltransferase superfamily. TRM5/TYW2 family.</text>
</comment>
<dbReference type="Gene3D" id="3.30.300.110">
    <property type="entry name" value="Met-10+ protein-like domains"/>
    <property type="match status" value="1"/>
</dbReference>
<dbReference type="FunFam" id="3.30.300.110:FF:000001">
    <property type="entry name" value="tRNA (guanine(37)-N1)-methyltransferase"/>
    <property type="match status" value="1"/>
</dbReference>
<feature type="compositionally biased region" description="Polar residues" evidence="12">
    <location>
        <begin position="543"/>
        <end position="562"/>
    </location>
</feature>
<evidence type="ECO:0000256" key="3">
    <source>
        <dbReference type="ARBA" id="ARBA00022603"/>
    </source>
</evidence>
<dbReference type="PANTHER" id="PTHR23245:SF36">
    <property type="entry name" value="TRNA (GUANINE(37)-N1)-METHYLTRANSFERASE"/>
    <property type="match status" value="1"/>
</dbReference>
<dbReference type="PANTHER" id="PTHR23245">
    <property type="entry name" value="TRNA METHYLTRANSFERASE"/>
    <property type="match status" value="1"/>
</dbReference>
<keyword evidence="8 11" id="KW-0539">Nucleus</keyword>
<evidence type="ECO:0000259" key="13">
    <source>
        <dbReference type="PROSITE" id="PS51684"/>
    </source>
</evidence>
<evidence type="ECO:0000256" key="4">
    <source>
        <dbReference type="ARBA" id="ARBA00022679"/>
    </source>
</evidence>
<dbReference type="STRING" id="543379.A0A232F970"/>
<dbReference type="EMBL" id="NNAY01000681">
    <property type="protein sequence ID" value="OXU27008.1"/>
    <property type="molecule type" value="Genomic_DNA"/>
</dbReference>
<gene>
    <name evidence="14" type="ORF">TSAR_014660</name>
</gene>
<dbReference type="InterPro" id="IPR025792">
    <property type="entry name" value="tRNA_Gua_MeTrfase_euk"/>
</dbReference>
<keyword evidence="4 11" id="KW-0808">Transferase</keyword>
<dbReference type="InterPro" id="IPR030382">
    <property type="entry name" value="MeTrfase_TRM5/TYW2"/>
</dbReference>
<dbReference type="Gene3D" id="3.40.50.150">
    <property type="entry name" value="Vaccinia Virus protein VP39"/>
    <property type="match status" value="1"/>
</dbReference>
<sequence length="562" mass="64045">MIGSRQLVKLGCAYLSRIQLSFYHASMTSLLVPAPDVRGQTKLDCEAFRVKLKSVPYLRVPQNCITKFQGNVKNFLLKLPKFKPVQTAKNLHGETEMCVYFDPSKIQDISDSFKEEINWAEHYAEQDLELTYENWPRDDVLRAILPENVEVPTSFSQIGHIIHINLRDEQLPFKKVIGQVLLDKTANARTVVNKLNVINNTYRNFEMEILVGDPDTIVTAKESGCSFTFDFAKVYWNPRLVNEHAALVNLLSEGDVLYDVFAGVGPFAVPAANKGVRVLANDLNPESYKWLCKNSQGKKARKLLTAFNKDGRDFLRDDVKRDILERRKNGSPGAEHLAMNLPALAVEFLDVFRDNWLSEDEADKLCSRPPTVHLYCFVKATKHEDWKALTRQLLEKKLGKTLSEIEVRHVRNVAPNKEMMRASFKLERRIFKNEKEEEPAKKRARKDNDDDEPSSKDVAIPDGQEQGEQGRRSEERARSQRAKTKAKKVKTTLKKLDLGQGSKLNKEKTNQINKQLVELSKEVHRPKTKPKNKTAQPVGKTVQPISGQAKEQATSLIQNMQI</sequence>
<keyword evidence="15" id="KW-1185">Reference proteome</keyword>
<keyword evidence="6 11" id="KW-0819">tRNA processing</keyword>
<comment type="caution">
    <text evidence="14">The sequence shown here is derived from an EMBL/GenBank/DDBJ whole genome shotgun (WGS) entry which is preliminary data.</text>
</comment>
<dbReference type="InterPro" id="IPR029063">
    <property type="entry name" value="SAM-dependent_MTases_sf"/>
</dbReference>
<comment type="subcellular location">
    <subcellularLocation>
        <location evidence="11">Mitochondrion matrix</location>
    </subcellularLocation>
    <subcellularLocation>
        <location evidence="11">Nucleus</location>
    </subcellularLocation>
    <subcellularLocation>
        <location evidence="11">Cytoplasm</location>
    </subcellularLocation>
    <text evidence="11">Predominantly in the mitochondria and in the nucleus.</text>
</comment>
<feature type="binding site" evidence="11">
    <location>
        <begin position="282"/>
        <end position="283"/>
    </location>
    <ligand>
        <name>S-adenosyl-L-methionine</name>
        <dbReference type="ChEBI" id="CHEBI:59789"/>
    </ligand>
</feature>
<dbReference type="PROSITE" id="PS51684">
    <property type="entry name" value="SAM_MT_TRM5_TYW2"/>
    <property type="match status" value="1"/>
</dbReference>
<dbReference type="HAMAP" id="MF_03152">
    <property type="entry name" value="TRM5"/>
    <property type="match status" value="1"/>
</dbReference>
<evidence type="ECO:0000256" key="11">
    <source>
        <dbReference type="HAMAP-Rule" id="MF_03152"/>
    </source>
</evidence>
<evidence type="ECO:0000256" key="1">
    <source>
        <dbReference type="ARBA" id="ARBA00009775"/>
    </source>
</evidence>
<dbReference type="InterPro" id="IPR056744">
    <property type="entry name" value="TRM5/TYW2-like_N"/>
</dbReference>
<feature type="binding site" evidence="11">
    <location>
        <begin position="310"/>
        <end position="311"/>
    </location>
    <ligand>
        <name>S-adenosyl-L-methionine</name>
        <dbReference type="ChEBI" id="CHEBI:59789"/>
    </ligand>
</feature>
<feature type="compositionally biased region" description="Basic and acidic residues" evidence="12">
    <location>
        <begin position="468"/>
        <end position="478"/>
    </location>
</feature>
<dbReference type="GO" id="GO:0005634">
    <property type="term" value="C:nucleus"/>
    <property type="evidence" value="ECO:0007669"/>
    <property type="project" value="UniProtKB-SubCell"/>
</dbReference>
<dbReference type="GO" id="GO:0070901">
    <property type="term" value="P:mitochondrial tRNA methylation"/>
    <property type="evidence" value="ECO:0007669"/>
    <property type="project" value="UniProtKB-ARBA"/>
</dbReference>
<feature type="binding site" evidence="11">
    <location>
        <position position="244"/>
    </location>
    <ligand>
        <name>S-adenosyl-L-methionine</name>
        <dbReference type="ChEBI" id="CHEBI:59789"/>
    </ligand>
</feature>
<evidence type="ECO:0000256" key="6">
    <source>
        <dbReference type="ARBA" id="ARBA00022694"/>
    </source>
</evidence>
<dbReference type="Pfam" id="PF25133">
    <property type="entry name" value="TYW2_N_2"/>
    <property type="match status" value="1"/>
</dbReference>
<comment type="function">
    <text evidence="11">Specifically methylates the N1 position of guanosine-37 in various cytoplasmic and mitochondrial tRNAs. Methylation is not dependent on the nature of the nucleoside 5' of the target nucleoside. This is the first step in the biosynthesis of wybutosine (yW), a modified base adjacent to the anticodon of tRNAs and required for accurate decoding.</text>
</comment>
<name>A0A232F970_9HYME</name>
<keyword evidence="7 11" id="KW-0496">Mitochondrion</keyword>
<feature type="region of interest" description="Disordered" evidence="12">
    <location>
        <begin position="435"/>
        <end position="490"/>
    </location>
</feature>
<dbReference type="Pfam" id="PF02475">
    <property type="entry name" value="TRM5-TYW2_MTfase"/>
    <property type="match status" value="1"/>
</dbReference>
<proteinExistence type="inferred from homology"/>
<accession>A0A232F970</accession>
<feature type="domain" description="SAM-dependent methyltransferase TRM5/TYW2-type" evidence="13">
    <location>
        <begin position="155"/>
        <end position="428"/>
    </location>
</feature>
<dbReference type="GO" id="GO:0052906">
    <property type="term" value="F:tRNA (guanine(37)-N1)-methyltransferase activity"/>
    <property type="evidence" value="ECO:0007669"/>
    <property type="project" value="UniProtKB-UniRule"/>
</dbReference>
<dbReference type="GO" id="GO:0002939">
    <property type="term" value="P:tRNA N1-guanine methylation"/>
    <property type="evidence" value="ECO:0007669"/>
    <property type="project" value="TreeGrafter"/>
</dbReference>
<dbReference type="OrthoDB" id="408788at2759"/>
<evidence type="ECO:0000256" key="5">
    <source>
        <dbReference type="ARBA" id="ARBA00022691"/>
    </source>
</evidence>
<comment type="function">
    <text evidence="9">Involved in mitochondrial tRNA methylation. Specifically methylates the N1 position of guanosine-37 in various tRNAs. Methylation is not dependent on the nature of the nucleoside 5' of the target nucleoside. This is the first step in the biosynthesis of wybutosine (yW), a modified base adjacent to the anticodon of tRNAs and required for accurate decoding.</text>
</comment>
<protein>
    <recommendedName>
        <fullName evidence="11">tRNA (guanine(37)-N1)-methyltransferase</fullName>
        <ecNumber evidence="11">2.1.1.228</ecNumber>
    </recommendedName>
    <alternativeName>
        <fullName evidence="11">M1G-methyltransferase</fullName>
    </alternativeName>
    <alternativeName>
        <fullName evidence="11">tRNA [GM37] methyltransferase</fullName>
    </alternativeName>
    <alternativeName>
        <fullName evidence="11">tRNA methyltransferase 5 homolog</fullName>
    </alternativeName>
</protein>
<keyword evidence="5 11" id="KW-0949">S-adenosyl-L-methionine</keyword>
<evidence type="ECO:0000256" key="2">
    <source>
        <dbReference type="ARBA" id="ARBA00022490"/>
    </source>
</evidence>
<evidence type="ECO:0000256" key="12">
    <source>
        <dbReference type="SAM" id="MobiDB-lite"/>
    </source>
</evidence>
<evidence type="ECO:0000313" key="15">
    <source>
        <dbReference type="Proteomes" id="UP000215335"/>
    </source>
</evidence>
<comment type="catalytic activity">
    <reaction evidence="10 11">
        <text>guanosine(37) in tRNA + S-adenosyl-L-methionine = N(1)-methylguanosine(37) in tRNA + S-adenosyl-L-homocysteine + H(+)</text>
        <dbReference type="Rhea" id="RHEA:36899"/>
        <dbReference type="Rhea" id="RHEA-COMP:10145"/>
        <dbReference type="Rhea" id="RHEA-COMP:10147"/>
        <dbReference type="ChEBI" id="CHEBI:15378"/>
        <dbReference type="ChEBI" id="CHEBI:57856"/>
        <dbReference type="ChEBI" id="CHEBI:59789"/>
        <dbReference type="ChEBI" id="CHEBI:73542"/>
        <dbReference type="ChEBI" id="CHEBI:74269"/>
        <dbReference type="EC" id="2.1.1.228"/>
    </reaction>
</comment>
<comment type="subunit">
    <text evidence="11">Monomer.</text>
</comment>
<feature type="binding site" evidence="11">
    <location>
        <position position="340"/>
    </location>
    <ligand>
        <name>S-adenosyl-L-methionine</name>
        <dbReference type="ChEBI" id="CHEBI:59789"/>
    </ligand>
</feature>
<evidence type="ECO:0000256" key="9">
    <source>
        <dbReference type="ARBA" id="ARBA00045951"/>
    </source>
</evidence>
<feature type="region of interest" description="Disordered" evidence="12">
    <location>
        <begin position="518"/>
        <end position="562"/>
    </location>
</feature>
<reference evidence="14 15" key="1">
    <citation type="journal article" date="2017" name="Curr. Biol.">
        <title>The Evolution of Venom by Co-option of Single-Copy Genes.</title>
        <authorList>
            <person name="Martinson E.O."/>
            <person name="Mrinalini"/>
            <person name="Kelkar Y.D."/>
            <person name="Chang C.H."/>
            <person name="Werren J.H."/>
        </authorList>
    </citation>
    <scope>NUCLEOTIDE SEQUENCE [LARGE SCALE GENOMIC DNA]</scope>
    <source>
        <strain evidence="14 15">Alberta</strain>
        <tissue evidence="14">Whole body</tissue>
    </source>
</reference>
<dbReference type="SUPFAM" id="SSF53335">
    <property type="entry name" value="S-adenosyl-L-methionine-dependent methyltransferases"/>
    <property type="match status" value="1"/>
</dbReference>
<dbReference type="Proteomes" id="UP000215335">
    <property type="component" value="Unassembled WGS sequence"/>
</dbReference>